<gene>
    <name evidence="3" type="ORF">JCM9152_1870</name>
</gene>
<organism evidence="3 4">
    <name type="scientific">Halalkalibacter hemicellulosilyticusJCM 9152</name>
    <dbReference type="NCBI Taxonomy" id="1236971"/>
    <lineage>
        <taxon>Bacteria</taxon>
        <taxon>Bacillati</taxon>
        <taxon>Bacillota</taxon>
        <taxon>Bacilli</taxon>
        <taxon>Bacillales</taxon>
        <taxon>Bacillaceae</taxon>
        <taxon>Halalkalibacter</taxon>
    </lineage>
</organism>
<dbReference type="SUPFAM" id="SSF53850">
    <property type="entry name" value="Periplasmic binding protein-like II"/>
    <property type="match status" value="1"/>
</dbReference>
<dbReference type="PROSITE" id="PS51257">
    <property type="entry name" value="PROKAR_LIPOPROTEIN"/>
    <property type="match status" value="1"/>
</dbReference>
<evidence type="ECO:0000256" key="1">
    <source>
        <dbReference type="SAM" id="MobiDB-lite"/>
    </source>
</evidence>
<comment type="caution">
    <text evidence="3">The sequence shown here is derived from an EMBL/GenBank/DDBJ whole genome shotgun (WGS) entry which is preliminary data.</text>
</comment>
<evidence type="ECO:0000313" key="4">
    <source>
        <dbReference type="Proteomes" id="UP000018895"/>
    </source>
</evidence>
<name>W4QEX5_9BACI</name>
<keyword evidence="4" id="KW-1185">Reference proteome</keyword>
<dbReference type="EMBL" id="BAUU01000011">
    <property type="protein sequence ID" value="GAE30462.1"/>
    <property type="molecule type" value="Genomic_DNA"/>
</dbReference>
<dbReference type="Proteomes" id="UP000018895">
    <property type="component" value="Unassembled WGS sequence"/>
</dbReference>
<dbReference type="PANTHER" id="PTHR43649">
    <property type="entry name" value="ARABINOSE-BINDING PROTEIN-RELATED"/>
    <property type="match status" value="1"/>
</dbReference>
<dbReference type="InterPro" id="IPR006059">
    <property type="entry name" value="SBP"/>
</dbReference>
<accession>W4QEX5</accession>
<dbReference type="InterPro" id="IPR050490">
    <property type="entry name" value="Bact_solute-bd_prot1"/>
</dbReference>
<dbReference type="Pfam" id="PF01547">
    <property type="entry name" value="SBP_bac_1"/>
    <property type="match status" value="1"/>
</dbReference>
<feature type="region of interest" description="Disordered" evidence="1">
    <location>
        <begin position="26"/>
        <end position="49"/>
    </location>
</feature>
<evidence type="ECO:0008006" key="5">
    <source>
        <dbReference type="Google" id="ProtNLM"/>
    </source>
</evidence>
<evidence type="ECO:0000313" key="3">
    <source>
        <dbReference type="EMBL" id="GAE30462.1"/>
    </source>
</evidence>
<dbReference type="PANTHER" id="PTHR43649:SF11">
    <property type="entry name" value="ABC TRANSPORTER SUBSTRATE-BINDING PROTEIN YESO-RELATED"/>
    <property type="match status" value="1"/>
</dbReference>
<dbReference type="Gene3D" id="3.40.190.10">
    <property type="entry name" value="Periplasmic binding protein-like II"/>
    <property type="match status" value="2"/>
</dbReference>
<proteinExistence type="predicted"/>
<reference evidence="3" key="1">
    <citation type="journal article" date="2014" name="Genome Announc.">
        <title>Draft Genome Sequences of Three Alkaliphilic Bacillus Strains, Bacillus wakoensis JCM 9140T, Bacillus akibai JCM 9157T, and Bacillus hemicellulosilyticus JCM 9152T.</title>
        <authorList>
            <person name="Yuki M."/>
            <person name="Oshima K."/>
            <person name="Suda W."/>
            <person name="Oshida Y."/>
            <person name="Kitamura K."/>
            <person name="Iida T."/>
            <person name="Hattori M."/>
            <person name="Ohkuma M."/>
        </authorList>
    </citation>
    <scope>NUCLEOTIDE SEQUENCE [LARGE SCALE GENOMIC DNA]</scope>
    <source>
        <strain evidence="3">JCM 9152</strain>
    </source>
</reference>
<feature type="chain" id="PRO_5038900916" description="Rhamnose oligosaccharide ABC transport system" evidence="2">
    <location>
        <begin position="29"/>
        <end position="446"/>
    </location>
</feature>
<dbReference type="AlphaFoldDB" id="W4QEX5"/>
<protein>
    <recommendedName>
        <fullName evidence="5">Rhamnose oligosaccharide ABC transport system</fullName>
    </recommendedName>
</protein>
<keyword evidence="2" id="KW-0732">Signal</keyword>
<dbReference type="STRING" id="1236971.JCM9152_1870"/>
<sequence length="446" mass="49797">MMKKFLYGFSICLFIVMVAACNSQSEEADAPSTGGDEEPLNEEAQTNGGEEEIELRMTWWGGQERHDRTLKVIELYEEQNPHVTIVPEYSGFDGYFDKLSTQLAAGNAPDIVQYGGNLNDFVARGTVLPLDDYVGNELDLSQHDQSMIDAATFDGQFYGVTLGTNARGVLLNKTLFDEAGVVLPSEDWTWDDFYEIANELSATLDGIYGTADFEEDGFGTFLAQRDKWTYLDGEIGFEPQDVKDWFTLWKELREAGGAAIPEVQVTATQTPEQSLIVQRTVVMEAIASNQLGAYQGATEDELILFINPYNSESGKNGVGLRPSQFLAGTNTTDHPEEVAKFLDFFVNDLEATEILGNDRGAPVNAEVREFLLDSGDVVDQEIFAYIDWVSSTSEAPYIPNLPGYNENTQLFQETAERIYFEQSTVEEASENYFNELIANIERYSEE</sequence>
<feature type="signal peptide" evidence="2">
    <location>
        <begin position="1"/>
        <end position="28"/>
    </location>
</feature>
<evidence type="ECO:0000256" key="2">
    <source>
        <dbReference type="SAM" id="SignalP"/>
    </source>
</evidence>